<comment type="subcellular location">
    <subcellularLocation>
        <location evidence="1">Membrane</location>
        <topology evidence="1">Single-pass membrane protein</topology>
    </subcellularLocation>
</comment>
<feature type="region of interest" description="Disordered" evidence="7">
    <location>
        <begin position="201"/>
        <end position="220"/>
    </location>
</feature>
<evidence type="ECO:0000256" key="1">
    <source>
        <dbReference type="ARBA" id="ARBA00004167"/>
    </source>
</evidence>
<keyword evidence="4" id="KW-0805">Transcription regulation</keyword>
<name>A0ABP5J7X6_9ACTN</name>
<accession>A0ABP5J7X6</accession>
<organism evidence="10 11">
    <name type="scientific">Streptomyces synnematoformans</name>
    <dbReference type="NCBI Taxonomy" id="415721"/>
    <lineage>
        <taxon>Bacteria</taxon>
        <taxon>Bacillati</taxon>
        <taxon>Actinomycetota</taxon>
        <taxon>Actinomycetes</taxon>
        <taxon>Kitasatosporales</taxon>
        <taxon>Streptomycetaceae</taxon>
        <taxon>Streptomyces</taxon>
    </lineage>
</organism>
<evidence type="ECO:0000256" key="3">
    <source>
        <dbReference type="ARBA" id="ARBA00022989"/>
    </source>
</evidence>
<evidence type="ECO:0000313" key="11">
    <source>
        <dbReference type="Proteomes" id="UP001500443"/>
    </source>
</evidence>
<evidence type="ECO:0000256" key="6">
    <source>
        <dbReference type="ARBA" id="ARBA00023163"/>
    </source>
</evidence>
<sequence length="241" mass="25055">MTEQRHPDVGAYAIGALEQDEAERFEEHLAGCARCADALAELMPVADMLADVPPPEEPPPGALDRLLAELSAVRARQRLVRRRLLVAVAAAAVVAVAAPVVTAVMLAGDEAPPEQRREDVAGQGQRIRAVDPETGVEARISMRPVTWGTSVYLDLRGVKGPRRCDLQAVGKDGAHETVTSWGVPADGYGAGTGGNAGASGYGGGNSLRTSGGTSMSPDDIDHFEVVTSEGDRLVSVPADAG</sequence>
<dbReference type="PANTHER" id="PTHR37461">
    <property type="entry name" value="ANTI-SIGMA-K FACTOR RSKA"/>
    <property type="match status" value="1"/>
</dbReference>
<dbReference type="Gene3D" id="1.10.10.1320">
    <property type="entry name" value="Anti-sigma factor, zinc-finger domain"/>
    <property type="match status" value="1"/>
</dbReference>
<dbReference type="InterPro" id="IPR051474">
    <property type="entry name" value="Anti-sigma-K/W_factor"/>
</dbReference>
<evidence type="ECO:0000256" key="8">
    <source>
        <dbReference type="SAM" id="Phobius"/>
    </source>
</evidence>
<feature type="domain" description="Putative zinc-finger" evidence="9">
    <location>
        <begin position="9"/>
        <end position="36"/>
    </location>
</feature>
<evidence type="ECO:0000256" key="7">
    <source>
        <dbReference type="SAM" id="MobiDB-lite"/>
    </source>
</evidence>
<reference evidence="11" key="1">
    <citation type="journal article" date="2019" name="Int. J. Syst. Evol. Microbiol.">
        <title>The Global Catalogue of Microorganisms (GCM) 10K type strain sequencing project: providing services to taxonomists for standard genome sequencing and annotation.</title>
        <authorList>
            <consortium name="The Broad Institute Genomics Platform"/>
            <consortium name="The Broad Institute Genome Sequencing Center for Infectious Disease"/>
            <person name="Wu L."/>
            <person name="Ma J."/>
        </authorList>
    </citation>
    <scope>NUCLEOTIDE SEQUENCE [LARGE SCALE GENOMIC DNA]</scope>
    <source>
        <strain evidence="11">JCM 15481</strain>
    </source>
</reference>
<evidence type="ECO:0000259" key="9">
    <source>
        <dbReference type="Pfam" id="PF13490"/>
    </source>
</evidence>
<comment type="caution">
    <text evidence="10">The sequence shown here is derived from an EMBL/GenBank/DDBJ whole genome shotgun (WGS) entry which is preliminary data.</text>
</comment>
<keyword evidence="6" id="KW-0804">Transcription</keyword>
<protein>
    <submittedName>
        <fullName evidence="10">Zf-HC2 domain-containing protein</fullName>
    </submittedName>
</protein>
<keyword evidence="2 8" id="KW-0812">Transmembrane</keyword>
<feature type="transmembrane region" description="Helical" evidence="8">
    <location>
        <begin position="84"/>
        <end position="107"/>
    </location>
</feature>
<dbReference type="RefSeq" id="WP_344288352.1">
    <property type="nucleotide sequence ID" value="NZ_BAAAPF010000015.1"/>
</dbReference>
<dbReference type="InterPro" id="IPR027383">
    <property type="entry name" value="Znf_put"/>
</dbReference>
<dbReference type="Pfam" id="PF13490">
    <property type="entry name" value="zf-HC2"/>
    <property type="match status" value="1"/>
</dbReference>
<evidence type="ECO:0000256" key="4">
    <source>
        <dbReference type="ARBA" id="ARBA00023015"/>
    </source>
</evidence>
<evidence type="ECO:0000256" key="2">
    <source>
        <dbReference type="ARBA" id="ARBA00022692"/>
    </source>
</evidence>
<gene>
    <name evidence="10" type="ORF">GCM10009802_10580</name>
</gene>
<feature type="compositionally biased region" description="Polar residues" evidence="7">
    <location>
        <begin position="207"/>
        <end position="216"/>
    </location>
</feature>
<dbReference type="EMBL" id="BAAAPF010000015">
    <property type="protein sequence ID" value="GAA2112429.1"/>
    <property type="molecule type" value="Genomic_DNA"/>
</dbReference>
<dbReference type="Proteomes" id="UP001500443">
    <property type="component" value="Unassembled WGS sequence"/>
</dbReference>
<keyword evidence="5 8" id="KW-0472">Membrane</keyword>
<dbReference type="PANTHER" id="PTHR37461:SF1">
    <property type="entry name" value="ANTI-SIGMA-K FACTOR RSKA"/>
    <property type="match status" value="1"/>
</dbReference>
<proteinExistence type="predicted"/>
<evidence type="ECO:0000256" key="5">
    <source>
        <dbReference type="ARBA" id="ARBA00023136"/>
    </source>
</evidence>
<keyword evidence="3 8" id="KW-1133">Transmembrane helix</keyword>
<keyword evidence="11" id="KW-1185">Reference proteome</keyword>
<dbReference type="InterPro" id="IPR041916">
    <property type="entry name" value="Anti_sigma_zinc_sf"/>
</dbReference>
<evidence type="ECO:0000313" key="10">
    <source>
        <dbReference type="EMBL" id="GAA2112429.1"/>
    </source>
</evidence>